<dbReference type="GO" id="GO:0004497">
    <property type="term" value="F:monooxygenase activity"/>
    <property type="evidence" value="ECO:0007669"/>
    <property type="project" value="UniProtKB-KW"/>
</dbReference>
<dbReference type="Proteomes" id="UP000001058">
    <property type="component" value="Unassembled WGS sequence"/>
</dbReference>
<dbReference type="STRING" id="3068.D8UE84"/>
<dbReference type="InParanoid" id="D8UE84"/>
<evidence type="ECO:0000256" key="1">
    <source>
        <dbReference type="ARBA" id="ARBA00001971"/>
    </source>
</evidence>
<feature type="non-terminal residue" evidence="6">
    <location>
        <position position="464"/>
    </location>
</feature>
<feature type="binding site" description="axial binding residue" evidence="3">
    <location>
        <position position="403"/>
    </location>
    <ligand>
        <name>heme</name>
        <dbReference type="ChEBI" id="CHEBI:30413"/>
    </ligand>
    <ligandPart>
        <name>Fe</name>
        <dbReference type="ChEBI" id="CHEBI:18248"/>
    </ligandPart>
</feature>
<dbReference type="FunCoup" id="D8UE84">
    <property type="interactions" value="479"/>
</dbReference>
<dbReference type="InterPro" id="IPR002401">
    <property type="entry name" value="Cyt_P450_E_grp-I"/>
</dbReference>
<dbReference type="AlphaFoldDB" id="D8UE84"/>
<sequence length="464" mass="51089">MPGPPGRIFFGNAFDLVYKPAQQQMAKWAEEYGPIYKLSLPGAMVVVLTEPEAITTVIKLERFEKDRMMYKVLEEITSETLPNMLTVPTGPYYRAVRKAITPAFSSANLRQFFPELVSLTERLAAQLMTHGSVVPVDVDRAAQRLTIDVIGRFAFDRDFGALGFSRSEELEAICALMLALETSQNPLNRWFWWRKVHRPDYWLCTVNQYRLTMLVPAMAEARVAEELDVCGLLATSTRPKPRPVTWGDLGQLRYLNAVIQEALRLMPPVSAGTIRTAPRDTRLAGKDVPAGATVWIPHYAVQRSSRTWGADAGRFRPERWLTGFSGLQQQQQGEKEEEGKLPKGQSEGVTDGGGSSGGDGAVRRTAAAAAAVMATDDEEEIVKAAATTAARGWLPFSDGPRNCVGQSLALLELRTTLATLCGRFRFRLAEEMGGVEGVVAAARQDVTLKPGDKGLLMHVIPRVP</sequence>
<dbReference type="Pfam" id="PF00067">
    <property type="entry name" value="p450"/>
    <property type="match status" value="3"/>
</dbReference>
<gene>
    <name evidence="6" type="ORF">VOLCADRAFT_107481</name>
</gene>
<keyword evidence="4" id="KW-0560">Oxidoreductase</keyword>
<dbReference type="Gene3D" id="1.10.630.10">
    <property type="entry name" value="Cytochrome P450"/>
    <property type="match status" value="2"/>
</dbReference>
<comment type="cofactor">
    <cofactor evidence="1 3">
        <name>heme</name>
        <dbReference type="ChEBI" id="CHEBI:30413"/>
    </cofactor>
</comment>
<keyword evidence="3 4" id="KW-0479">Metal-binding</keyword>
<accession>D8UE84</accession>
<dbReference type="EMBL" id="GL378388">
    <property type="protein sequence ID" value="EFJ41922.1"/>
    <property type="molecule type" value="Genomic_DNA"/>
</dbReference>
<evidence type="ECO:0000256" key="4">
    <source>
        <dbReference type="RuleBase" id="RU000461"/>
    </source>
</evidence>
<protein>
    <recommendedName>
        <fullName evidence="8">Cytochrome P450</fullName>
    </recommendedName>
</protein>
<dbReference type="InterPro" id="IPR017972">
    <property type="entry name" value="Cyt_P450_CS"/>
</dbReference>
<dbReference type="InterPro" id="IPR036396">
    <property type="entry name" value="Cyt_P450_sf"/>
</dbReference>
<dbReference type="SUPFAM" id="SSF48264">
    <property type="entry name" value="Cytochrome P450"/>
    <property type="match status" value="1"/>
</dbReference>
<evidence type="ECO:0000256" key="3">
    <source>
        <dbReference type="PIRSR" id="PIRSR602401-1"/>
    </source>
</evidence>
<dbReference type="InterPro" id="IPR001128">
    <property type="entry name" value="Cyt_P450"/>
</dbReference>
<dbReference type="KEGG" id="vcn:VOLCADRAFT_107481"/>
<dbReference type="GO" id="GO:0020037">
    <property type="term" value="F:heme binding"/>
    <property type="evidence" value="ECO:0007669"/>
    <property type="project" value="InterPro"/>
</dbReference>
<keyword evidence="3 4" id="KW-0408">Iron</keyword>
<dbReference type="PROSITE" id="PS00086">
    <property type="entry name" value="CYTOCHROME_P450"/>
    <property type="match status" value="1"/>
</dbReference>
<dbReference type="PRINTS" id="PR00463">
    <property type="entry name" value="EP450I"/>
</dbReference>
<dbReference type="RefSeq" id="XP_002956959.1">
    <property type="nucleotide sequence ID" value="XM_002956913.1"/>
</dbReference>
<feature type="compositionally biased region" description="Gly residues" evidence="5">
    <location>
        <begin position="350"/>
        <end position="360"/>
    </location>
</feature>
<keyword evidence="3 4" id="KW-0349">Heme</keyword>
<comment type="similarity">
    <text evidence="2 4">Belongs to the cytochrome P450 family.</text>
</comment>
<dbReference type="GO" id="GO:0016705">
    <property type="term" value="F:oxidoreductase activity, acting on paired donors, with incorporation or reduction of molecular oxygen"/>
    <property type="evidence" value="ECO:0007669"/>
    <property type="project" value="InterPro"/>
</dbReference>
<dbReference type="GO" id="GO:0005506">
    <property type="term" value="F:iron ion binding"/>
    <property type="evidence" value="ECO:0007669"/>
    <property type="project" value="InterPro"/>
</dbReference>
<feature type="region of interest" description="Disordered" evidence="5">
    <location>
        <begin position="324"/>
        <end position="361"/>
    </location>
</feature>
<name>D8UE84_VOLCA</name>
<dbReference type="InterPro" id="IPR050121">
    <property type="entry name" value="Cytochrome_P450_monoxygenase"/>
</dbReference>
<evidence type="ECO:0000313" key="6">
    <source>
        <dbReference type="EMBL" id="EFJ41922.1"/>
    </source>
</evidence>
<dbReference type="PANTHER" id="PTHR24305:SF166">
    <property type="entry name" value="CYTOCHROME P450 12A4, MITOCHONDRIAL-RELATED"/>
    <property type="match status" value="1"/>
</dbReference>
<keyword evidence="4" id="KW-0503">Monooxygenase</keyword>
<evidence type="ECO:0000256" key="2">
    <source>
        <dbReference type="ARBA" id="ARBA00010617"/>
    </source>
</evidence>
<organism evidence="7">
    <name type="scientific">Volvox carteri f. nagariensis</name>
    <dbReference type="NCBI Taxonomy" id="3068"/>
    <lineage>
        <taxon>Eukaryota</taxon>
        <taxon>Viridiplantae</taxon>
        <taxon>Chlorophyta</taxon>
        <taxon>core chlorophytes</taxon>
        <taxon>Chlorophyceae</taxon>
        <taxon>CS clade</taxon>
        <taxon>Chlamydomonadales</taxon>
        <taxon>Volvocaceae</taxon>
        <taxon>Volvox</taxon>
    </lineage>
</organism>
<dbReference type="eggNOG" id="KOG0157">
    <property type="taxonomic scope" value="Eukaryota"/>
</dbReference>
<evidence type="ECO:0008006" key="8">
    <source>
        <dbReference type="Google" id="ProtNLM"/>
    </source>
</evidence>
<dbReference type="GeneID" id="9622769"/>
<reference evidence="6 7" key="1">
    <citation type="journal article" date="2010" name="Science">
        <title>Genomic analysis of organismal complexity in the multicellular green alga Volvox carteri.</title>
        <authorList>
            <person name="Prochnik S.E."/>
            <person name="Umen J."/>
            <person name="Nedelcu A.M."/>
            <person name="Hallmann A."/>
            <person name="Miller S.M."/>
            <person name="Nishii I."/>
            <person name="Ferris P."/>
            <person name="Kuo A."/>
            <person name="Mitros T."/>
            <person name="Fritz-Laylin L.K."/>
            <person name="Hellsten U."/>
            <person name="Chapman J."/>
            <person name="Simakov O."/>
            <person name="Rensing S.A."/>
            <person name="Terry A."/>
            <person name="Pangilinan J."/>
            <person name="Kapitonov V."/>
            <person name="Jurka J."/>
            <person name="Salamov A."/>
            <person name="Shapiro H."/>
            <person name="Schmutz J."/>
            <person name="Grimwood J."/>
            <person name="Lindquist E."/>
            <person name="Lucas S."/>
            <person name="Grigoriev I.V."/>
            <person name="Schmitt R."/>
            <person name="Kirk D."/>
            <person name="Rokhsar D.S."/>
        </authorList>
    </citation>
    <scope>NUCLEOTIDE SEQUENCE [LARGE SCALE GENOMIC DNA]</scope>
    <source>
        <strain evidence="7">f. Nagariensis / Eve</strain>
    </source>
</reference>
<dbReference type="PANTHER" id="PTHR24305">
    <property type="entry name" value="CYTOCHROME P450"/>
    <property type="match status" value="1"/>
</dbReference>
<proteinExistence type="inferred from homology"/>
<keyword evidence="7" id="KW-1185">Reference proteome</keyword>
<dbReference type="OrthoDB" id="548633at2759"/>
<evidence type="ECO:0000313" key="7">
    <source>
        <dbReference type="Proteomes" id="UP000001058"/>
    </source>
</evidence>
<evidence type="ECO:0000256" key="5">
    <source>
        <dbReference type="SAM" id="MobiDB-lite"/>
    </source>
</evidence>